<dbReference type="AlphaFoldDB" id="A0A0F3GUL3"/>
<sequence>MLEIKYGPEGLELMDMLRGIDKVDKLDAFSALIRRSTSVAQLRLYLQGND</sequence>
<name>A0A0F3GUL3_9BACT</name>
<keyword evidence="2" id="KW-1185">Reference proteome</keyword>
<evidence type="ECO:0000313" key="1">
    <source>
        <dbReference type="EMBL" id="KJU84363.1"/>
    </source>
</evidence>
<organism evidence="1 2">
    <name type="scientific">Candidatus Magnetobacterium bavaricum</name>
    <dbReference type="NCBI Taxonomy" id="29290"/>
    <lineage>
        <taxon>Bacteria</taxon>
        <taxon>Pseudomonadati</taxon>
        <taxon>Nitrospirota</taxon>
        <taxon>Thermodesulfovibrionia</taxon>
        <taxon>Thermodesulfovibrionales</taxon>
        <taxon>Candidatus Magnetobacteriaceae</taxon>
        <taxon>Candidatus Magnetobacterium</taxon>
    </lineage>
</organism>
<accession>A0A0F3GUL3</accession>
<evidence type="ECO:0000313" key="2">
    <source>
        <dbReference type="Proteomes" id="UP000033423"/>
    </source>
</evidence>
<dbReference type="Proteomes" id="UP000033423">
    <property type="component" value="Unassembled WGS sequence"/>
</dbReference>
<gene>
    <name evidence="1" type="ORF">MBAV_003444</name>
</gene>
<comment type="caution">
    <text evidence="1">The sequence shown here is derived from an EMBL/GenBank/DDBJ whole genome shotgun (WGS) entry which is preliminary data.</text>
</comment>
<proteinExistence type="predicted"/>
<protein>
    <submittedName>
        <fullName evidence="1">Uncharacterized protein</fullName>
    </submittedName>
</protein>
<dbReference type="EMBL" id="LACI01001502">
    <property type="protein sequence ID" value="KJU84363.1"/>
    <property type="molecule type" value="Genomic_DNA"/>
</dbReference>
<reference evidence="1 2" key="1">
    <citation type="submission" date="2015-02" db="EMBL/GenBank/DDBJ databases">
        <title>Single-cell genomics of uncultivated deep-branching MTB reveals a conserved set of magnetosome genes.</title>
        <authorList>
            <person name="Kolinko S."/>
            <person name="Richter M."/>
            <person name="Glockner F.O."/>
            <person name="Brachmann A."/>
            <person name="Schuler D."/>
        </authorList>
    </citation>
    <scope>NUCLEOTIDE SEQUENCE [LARGE SCALE GENOMIC DNA]</scope>
    <source>
        <strain evidence="1">TM-1</strain>
    </source>
</reference>